<organism evidence="8">
    <name type="scientific">Planktothricoides raciborskii GIHE-MW2</name>
    <dbReference type="NCBI Taxonomy" id="2792601"/>
    <lineage>
        <taxon>Bacteria</taxon>
        <taxon>Bacillati</taxon>
        <taxon>Cyanobacteriota</taxon>
        <taxon>Cyanophyceae</taxon>
        <taxon>Oscillatoriophycideae</taxon>
        <taxon>Oscillatoriales</taxon>
        <taxon>Oscillatoriaceae</taxon>
        <taxon>Planktothricoides</taxon>
    </lineage>
</organism>
<feature type="compositionally biased region" description="Polar residues" evidence="6">
    <location>
        <begin position="394"/>
        <end position="416"/>
    </location>
</feature>
<gene>
    <name evidence="8" type="ORF">ABWT76_003747</name>
</gene>
<dbReference type="PANTHER" id="PTHR21716">
    <property type="entry name" value="TRANSMEMBRANE PROTEIN"/>
    <property type="match status" value="1"/>
</dbReference>
<dbReference type="GO" id="GO:0016020">
    <property type="term" value="C:membrane"/>
    <property type="evidence" value="ECO:0007669"/>
    <property type="project" value="UniProtKB-SubCell"/>
</dbReference>
<keyword evidence="4 7" id="KW-1133">Transmembrane helix</keyword>
<accession>A0AAU8J8M1</accession>
<evidence type="ECO:0000256" key="6">
    <source>
        <dbReference type="SAM" id="MobiDB-lite"/>
    </source>
</evidence>
<name>A0AAU8J8M1_9CYAN</name>
<dbReference type="Pfam" id="PF01594">
    <property type="entry name" value="AI-2E_transport"/>
    <property type="match status" value="1"/>
</dbReference>
<protein>
    <submittedName>
        <fullName evidence="8">AI-2E family transporter</fullName>
    </submittedName>
</protein>
<sequence length="439" mass="48751">MNLGQSIGLLVFILSFYILWQIRQILLLVFAAVILATALNRFARFLQQWKNLKRSWAVFLSISFLVFIFTIVVLIIVPPFVVEFQQLTNRFPQGINKGIQTLNDWVNQLEYRFSGELGQRVLDLFKIEDIIRQVQNLINQIAEGLGAFLGGTVGFVGGTVGVFLSFLLVMILSIMILAEPLAYRRAFVRLFPSFYRRRVEYILDRCDVALGGWLVGILLNMTAITVLSWIGLSILGVRLALAHAVLAGLLTFIPNIGPGLSVLPPMVIAVLDDPWKSLAVLILYILIQQAESNFLTPFVMAQQVSLLPAITLLAQLFFATFFGFLGLFLALPLTVVAQVWVQEILIKDVLDKWDKKLENISENMANLNQISQILDPEPAICLVSANPPPEILETSENTDITPTNSPSGAVTPQENLENAVENIPASEDVSEASENSPQA</sequence>
<feature type="transmembrane region" description="Helical" evidence="7">
    <location>
        <begin position="155"/>
        <end position="181"/>
    </location>
</feature>
<feature type="transmembrane region" description="Helical" evidence="7">
    <location>
        <begin position="56"/>
        <end position="81"/>
    </location>
</feature>
<evidence type="ECO:0000256" key="4">
    <source>
        <dbReference type="ARBA" id="ARBA00022989"/>
    </source>
</evidence>
<dbReference type="InterPro" id="IPR002549">
    <property type="entry name" value="AI-2E-like"/>
</dbReference>
<comment type="similarity">
    <text evidence="2">Belongs to the autoinducer-2 exporter (AI-2E) (TC 2.A.86) family.</text>
</comment>
<evidence type="ECO:0000256" key="2">
    <source>
        <dbReference type="ARBA" id="ARBA00009773"/>
    </source>
</evidence>
<reference evidence="8" key="1">
    <citation type="submission" date="2024-07" db="EMBL/GenBank/DDBJ databases">
        <authorList>
            <person name="Kim Y.J."/>
            <person name="Jeong J.Y."/>
        </authorList>
    </citation>
    <scope>NUCLEOTIDE SEQUENCE</scope>
    <source>
        <strain evidence="8">GIHE-MW2</strain>
    </source>
</reference>
<dbReference type="GO" id="GO:0055085">
    <property type="term" value="P:transmembrane transport"/>
    <property type="evidence" value="ECO:0007669"/>
    <property type="project" value="TreeGrafter"/>
</dbReference>
<dbReference type="RefSeq" id="WP_354634787.1">
    <property type="nucleotide sequence ID" value="NZ_CP159837.1"/>
</dbReference>
<keyword evidence="5 7" id="KW-0472">Membrane</keyword>
<feature type="transmembrane region" description="Helical" evidence="7">
    <location>
        <begin position="6"/>
        <end position="35"/>
    </location>
</feature>
<dbReference type="PANTHER" id="PTHR21716:SF62">
    <property type="entry name" value="TRANSPORT PROTEIN YDBI-RELATED"/>
    <property type="match status" value="1"/>
</dbReference>
<feature type="transmembrane region" description="Helical" evidence="7">
    <location>
        <begin position="307"/>
        <end position="331"/>
    </location>
</feature>
<feature type="region of interest" description="Disordered" evidence="6">
    <location>
        <begin position="391"/>
        <end position="439"/>
    </location>
</feature>
<evidence type="ECO:0000256" key="5">
    <source>
        <dbReference type="ARBA" id="ARBA00023136"/>
    </source>
</evidence>
<dbReference type="EMBL" id="CP159837">
    <property type="protein sequence ID" value="XCM35092.1"/>
    <property type="molecule type" value="Genomic_DNA"/>
</dbReference>
<evidence type="ECO:0000256" key="1">
    <source>
        <dbReference type="ARBA" id="ARBA00004141"/>
    </source>
</evidence>
<evidence type="ECO:0000256" key="7">
    <source>
        <dbReference type="SAM" id="Phobius"/>
    </source>
</evidence>
<dbReference type="AlphaFoldDB" id="A0AAU8J8M1"/>
<keyword evidence="3 7" id="KW-0812">Transmembrane</keyword>
<feature type="transmembrane region" description="Helical" evidence="7">
    <location>
        <begin position="202"/>
        <end position="223"/>
    </location>
</feature>
<comment type="subcellular location">
    <subcellularLocation>
        <location evidence="1">Membrane</location>
        <topology evidence="1">Multi-pass membrane protein</topology>
    </subcellularLocation>
</comment>
<evidence type="ECO:0000313" key="8">
    <source>
        <dbReference type="EMBL" id="XCM35092.1"/>
    </source>
</evidence>
<proteinExistence type="inferred from homology"/>
<evidence type="ECO:0000256" key="3">
    <source>
        <dbReference type="ARBA" id="ARBA00022692"/>
    </source>
</evidence>